<dbReference type="InterPro" id="IPR033391">
    <property type="entry name" value="FBPase_N"/>
</dbReference>
<dbReference type="Pfam" id="PF00316">
    <property type="entry name" value="FBPase"/>
    <property type="match status" value="1"/>
</dbReference>
<dbReference type="NCBIfam" id="NF006780">
    <property type="entry name" value="PRK09293.1-4"/>
    <property type="match status" value="1"/>
</dbReference>
<dbReference type="Gene3D" id="3.40.190.80">
    <property type="match status" value="1"/>
</dbReference>
<comment type="catalytic activity">
    <reaction evidence="1 12">
        <text>beta-D-fructose 1,6-bisphosphate + H2O = beta-D-fructose 6-phosphate + phosphate</text>
        <dbReference type="Rhea" id="RHEA:11064"/>
        <dbReference type="ChEBI" id="CHEBI:15377"/>
        <dbReference type="ChEBI" id="CHEBI:32966"/>
        <dbReference type="ChEBI" id="CHEBI:43474"/>
        <dbReference type="ChEBI" id="CHEBI:57634"/>
        <dbReference type="EC" id="3.1.3.11"/>
    </reaction>
</comment>
<evidence type="ECO:0000256" key="10">
    <source>
        <dbReference type="ARBA" id="ARBA00072069"/>
    </source>
</evidence>
<proteinExistence type="inferred from homology"/>
<comment type="caution">
    <text evidence="16">The sequence shown here is derived from an EMBL/GenBank/DDBJ whole genome shotgun (WGS) entry which is preliminary data.</text>
</comment>
<protein>
    <recommendedName>
        <fullName evidence="10 12">Fructose-1,6-bisphosphatase class 1</fullName>
        <shortName evidence="12">FBPase class 1</shortName>
        <ecNumber evidence="4 12">3.1.3.11</ecNumber>
    </recommendedName>
    <alternativeName>
        <fullName evidence="11 12">D-fructose-1,6-bisphosphate 1-phosphohydrolase class 1</fullName>
    </alternativeName>
</protein>
<dbReference type="CDD" id="cd00354">
    <property type="entry name" value="FBPase"/>
    <property type="match status" value="1"/>
</dbReference>
<evidence type="ECO:0000256" key="11">
    <source>
        <dbReference type="ARBA" id="ARBA00081210"/>
    </source>
</evidence>
<dbReference type="GO" id="GO:0005986">
    <property type="term" value="P:sucrose biosynthetic process"/>
    <property type="evidence" value="ECO:0007669"/>
    <property type="project" value="TreeGrafter"/>
</dbReference>
<evidence type="ECO:0000313" key="16">
    <source>
        <dbReference type="EMBL" id="KJV07410.1"/>
    </source>
</evidence>
<comment type="pathway">
    <text evidence="2">Carbohydrate biosynthesis; Calvin cycle.</text>
</comment>
<reference evidence="17" key="1">
    <citation type="submission" date="2015-03" db="EMBL/GenBank/DDBJ databases">
        <title>Draft genome sequence of a novel methanotroph (Sn10-6) isolated from flooded ricefield rhizosphere in India.</title>
        <authorList>
            <person name="Pandit P.S."/>
            <person name="Pore S.D."/>
            <person name="Arora P."/>
            <person name="Kapse N.G."/>
            <person name="Dhakephalkar P.K."/>
            <person name="Rahalkar M.C."/>
        </authorList>
    </citation>
    <scope>NUCLEOTIDE SEQUENCE [LARGE SCALE GENOMIC DNA]</scope>
    <source>
        <strain evidence="17">Sn10-6</strain>
    </source>
</reference>
<dbReference type="NCBIfam" id="NF006778">
    <property type="entry name" value="PRK09293.1-1"/>
    <property type="match status" value="1"/>
</dbReference>
<dbReference type="HAMAP" id="MF_01855">
    <property type="entry name" value="FBPase_class1"/>
    <property type="match status" value="1"/>
</dbReference>
<evidence type="ECO:0000256" key="6">
    <source>
        <dbReference type="ARBA" id="ARBA00022723"/>
    </source>
</evidence>
<keyword evidence="5 12" id="KW-0963">Cytoplasm</keyword>
<dbReference type="PATRIC" id="fig|1632867.3.peg.4269"/>
<dbReference type="GO" id="GO:0005829">
    <property type="term" value="C:cytosol"/>
    <property type="evidence" value="ECO:0007669"/>
    <property type="project" value="TreeGrafter"/>
</dbReference>
<keyword evidence="8 12" id="KW-0460">Magnesium</keyword>
<feature type="binding site" evidence="12">
    <location>
        <position position="114"/>
    </location>
    <ligand>
        <name>Mg(2+)</name>
        <dbReference type="ChEBI" id="CHEBI:18420"/>
        <label>1</label>
    </ligand>
</feature>
<dbReference type="RefSeq" id="WP_045778376.1">
    <property type="nucleotide sequence ID" value="NZ_LAJX01000040.1"/>
</dbReference>
<dbReference type="GO" id="GO:0006002">
    <property type="term" value="P:fructose 6-phosphate metabolic process"/>
    <property type="evidence" value="ECO:0007669"/>
    <property type="project" value="TreeGrafter"/>
</dbReference>
<dbReference type="SUPFAM" id="SSF56655">
    <property type="entry name" value="Carbohydrate phosphatase"/>
    <property type="match status" value="1"/>
</dbReference>
<gene>
    <name evidence="12" type="primary">fbp</name>
    <name evidence="16" type="ORF">VZ94_04845</name>
</gene>
<comment type="similarity">
    <text evidence="3 12 13">Belongs to the FBPase class 1 family.</text>
</comment>
<feature type="domain" description="Fructose-1-6-bisphosphatase class 1 C-terminal" evidence="15">
    <location>
        <begin position="198"/>
        <end position="330"/>
    </location>
</feature>
<feature type="binding site" evidence="12">
    <location>
        <position position="92"/>
    </location>
    <ligand>
        <name>Mg(2+)</name>
        <dbReference type="ChEBI" id="CHEBI:18420"/>
        <label>1</label>
    </ligand>
</feature>
<feature type="binding site" evidence="12">
    <location>
        <position position="114"/>
    </location>
    <ligand>
        <name>Mg(2+)</name>
        <dbReference type="ChEBI" id="CHEBI:18420"/>
        <label>2</label>
    </ligand>
</feature>
<evidence type="ECO:0000256" key="1">
    <source>
        <dbReference type="ARBA" id="ARBA00001273"/>
    </source>
</evidence>
<evidence type="ECO:0000256" key="12">
    <source>
        <dbReference type="HAMAP-Rule" id="MF_01855"/>
    </source>
</evidence>
<sequence length="334" mass="37140">MNNRVTLTRFIIEQQANVPDASGTFTMLLSNIVTACKEIAQKVNRGQLIGVLGSAGSENVQGEVQKKLDIITNDIMVNSLNWTGHLAGMASEENDEFISIPPQYKKGKYLAVFDPLDGSSNIDVNLAVGTIFSILRCREGVEPEEGDFLRKGTEQVCAGFVIYGPSTMMVLTTGNGVNGFTLDQGIGEFILTHPNMRIPEETSEFAINMSNQRFWETPVQRYIDECLQGTEGVRGKDFNMRWVASFVAEAYRILTRGGVFLYPWDNRDPKKPAKLRLLYEANPMAFIIEQAGGLCSTGRERILDIKPSGVHQRVPVILGSKNEVQRIVDYHLQS</sequence>
<organism evidence="16 17">
    <name type="scientific">Methylocucumis oryzae</name>
    <dbReference type="NCBI Taxonomy" id="1632867"/>
    <lineage>
        <taxon>Bacteria</taxon>
        <taxon>Pseudomonadati</taxon>
        <taxon>Pseudomonadota</taxon>
        <taxon>Gammaproteobacteria</taxon>
        <taxon>Methylococcales</taxon>
        <taxon>Methylococcaceae</taxon>
        <taxon>Methylocucumis</taxon>
    </lineage>
</organism>
<dbReference type="OrthoDB" id="9806756at2"/>
<name>A0A0F3IKZ5_9GAMM</name>
<comment type="subcellular location">
    <subcellularLocation>
        <location evidence="12">Cytoplasm</location>
    </subcellularLocation>
</comment>
<accession>A0A0F3IKZ5</accession>
<evidence type="ECO:0000259" key="14">
    <source>
        <dbReference type="Pfam" id="PF00316"/>
    </source>
</evidence>
<comment type="cofactor">
    <cofactor evidence="12">
        <name>Mg(2+)</name>
        <dbReference type="ChEBI" id="CHEBI:18420"/>
    </cofactor>
    <text evidence="12">Binds 2 magnesium ions per subunit.</text>
</comment>
<keyword evidence="7 12" id="KW-0378">Hydrolase</keyword>
<evidence type="ECO:0000256" key="5">
    <source>
        <dbReference type="ARBA" id="ARBA00022490"/>
    </source>
</evidence>
<dbReference type="GO" id="GO:0006000">
    <property type="term" value="P:fructose metabolic process"/>
    <property type="evidence" value="ECO:0007669"/>
    <property type="project" value="TreeGrafter"/>
</dbReference>
<feature type="binding site" evidence="12">
    <location>
        <position position="280"/>
    </location>
    <ligand>
        <name>Mg(2+)</name>
        <dbReference type="ChEBI" id="CHEBI:18420"/>
        <label>2</label>
    </ligand>
</feature>
<feature type="binding site" evidence="12">
    <location>
        <begin position="117"/>
        <end position="120"/>
    </location>
    <ligand>
        <name>substrate</name>
    </ligand>
</feature>
<dbReference type="EMBL" id="LAJX01000040">
    <property type="protein sequence ID" value="KJV07410.1"/>
    <property type="molecule type" value="Genomic_DNA"/>
</dbReference>
<evidence type="ECO:0000256" key="13">
    <source>
        <dbReference type="RuleBase" id="RU000508"/>
    </source>
</evidence>
<dbReference type="Proteomes" id="UP000033684">
    <property type="component" value="Unassembled WGS sequence"/>
</dbReference>
<feature type="domain" description="Fructose-1-6-bisphosphatase class I N-terminal" evidence="14">
    <location>
        <begin position="6"/>
        <end position="194"/>
    </location>
</feature>
<evidence type="ECO:0000256" key="9">
    <source>
        <dbReference type="ARBA" id="ARBA00023277"/>
    </source>
</evidence>
<dbReference type="FunFam" id="3.30.540.10:FF:000002">
    <property type="entry name" value="Fructose-1,6-bisphosphatase class 1"/>
    <property type="match status" value="1"/>
</dbReference>
<dbReference type="AlphaFoldDB" id="A0A0F3IKZ5"/>
<evidence type="ECO:0000256" key="2">
    <source>
        <dbReference type="ARBA" id="ARBA00005215"/>
    </source>
</evidence>
<keyword evidence="6 12" id="KW-0479">Metal-binding</keyword>
<keyword evidence="9 12" id="KW-0119">Carbohydrate metabolism</keyword>
<dbReference type="PIRSF" id="PIRSF000904">
    <property type="entry name" value="FBPtase_SBPase"/>
    <property type="match status" value="1"/>
</dbReference>
<dbReference type="GO" id="GO:0042132">
    <property type="term" value="F:fructose 1,6-bisphosphate 1-phosphatase activity"/>
    <property type="evidence" value="ECO:0007669"/>
    <property type="project" value="UniProtKB-UniRule"/>
</dbReference>
<dbReference type="GO" id="GO:0000287">
    <property type="term" value="F:magnesium ion binding"/>
    <property type="evidence" value="ECO:0007669"/>
    <property type="project" value="UniProtKB-UniRule"/>
</dbReference>
<dbReference type="GO" id="GO:0030388">
    <property type="term" value="P:fructose 1,6-bisphosphate metabolic process"/>
    <property type="evidence" value="ECO:0007669"/>
    <property type="project" value="TreeGrafter"/>
</dbReference>
<evidence type="ECO:0000259" key="15">
    <source>
        <dbReference type="Pfam" id="PF18913"/>
    </source>
</evidence>
<dbReference type="InterPro" id="IPR044015">
    <property type="entry name" value="FBPase_C_dom"/>
</dbReference>
<dbReference type="PROSITE" id="PS00124">
    <property type="entry name" value="FBPASE"/>
    <property type="match status" value="1"/>
</dbReference>
<dbReference type="InterPro" id="IPR028343">
    <property type="entry name" value="FBPtase"/>
</dbReference>
<feature type="binding site" evidence="12">
    <location>
        <position position="117"/>
    </location>
    <ligand>
        <name>Mg(2+)</name>
        <dbReference type="ChEBI" id="CHEBI:18420"/>
        <label>2</label>
    </ligand>
</feature>
<dbReference type="PRINTS" id="PR00115">
    <property type="entry name" value="F16BPHPHTASE"/>
</dbReference>
<evidence type="ECO:0000256" key="7">
    <source>
        <dbReference type="ARBA" id="ARBA00022801"/>
    </source>
</evidence>
<dbReference type="PANTHER" id="PTHR11556">
    <property type="entry name" value="FRUCTOSE-1,6-BISPHOSPHATASE-RELATED"/>
    <property type="match status" value="1"/>
</dbReference>
<feature type="binding site" evidence="12">
    <location>
        <position position="274"/>
    </location>
    <ligand>
        <name>substrate</name>
    </ligand>
</feature>
<feature type="binding site" evidence="12">
    <location>
        <position position="208"/>
    </location>
    <ligand>
        <name>substrate</name>
    </ligand>
</feature>
<dbReference type="EC" id="3.1.3.11" evidence="4 12"/>
<dbReference type="Gene3D" id="3.30.540.10">
    <property type="entry name" value="Fructose-1,6-Bisphosphatase, subunit A, domain 1"/>
    <property type="match status" value="1"/>
</dbReference>
<evidence type="ECO:0000256" key="8">
    <source>
        <dbReference type="ARBA" id="ARBA00022842"/>
    </source>
</evidence>
<dbReference type="PANTHER" id="PTHR11556:SF35">
    <property type="entry name" value="SEDOHEPTULOSE-1,7-BISPHOSPHATASE, CHLOROPLASTIC"/>
    <property type="match status" value="1"/>
</dbReference>
<reference evidence="16 17" key="2">
    <citation type="journal article" date="2016" name="Microb. Ecol.">
        <title>Genome Characteristics of a Novel Type I Methanotroph (Sn10-6) Isolated from a Flooded Indian Rice Field.</title>
        <authorList>
            <person name="Rahalkar M.C."/>
            <person name="Pandit P.S."/>
            <person name="Dhakephalkar P.K."/>
            <person name="Pore S."/>
            <person name="Arora P."/>
            <person name="Kapse N."/>
        </authorList>
    </citation>
    <scope>NUCLEOTIDE SEQUENCE [LARGE SCALE GENOMIC DNA]</scope>
    <source>
        <strain evidence="16 17">Sn10-6</strain>
    </source>
</reference>
<dbReference type="PIRSF" id="PIRSF500210">
    <property type="entry name" value="FBPtase"/>
    <property type="match status" value="1"/>
</dbReference>
<comment type="subunit">
    <text evidence="12">Homotetramer.</text>
</comment>
<dbReference type="FunFam" id="3.40.190.80:FF:000011">
    <property type="entry name" value="Fructose-1,6-bisphosphatase class 1"/>
    <property type="match status" value="1"/>
</dbReference>
<dbReference type="InterPro" id="IPR000146">
    <property type="entry name" value="FBPase_class-1"/>
</dbReference>
<evidence type="ECO:0000256" key="4">
    <source>
        <dbReference type="ARBA" id="ARBA00013093"/>
    </source>
</evidence>
<evidence type="ECO:0000313" key="17">
    <source>
        <dbReference type="Proteomes" id="UP000033684"/>
    </source>
</evidence>
<dbReference type="InterPro" id="IPR020548">
    <property type="entry name" value="Fructose_bisphosphatase_AS"/>
</dbReference>
<evidence type="ECO:0000256" key="3">
    <source>
        <dbReference type="ARBA" id="ARBA00010941"/>
    </source>
</evidence>
<feature type="binding site" evidence="12">
    <location>
        <position position="116"/>
    </location>
    <ligand>
        <name>Mg(2+)</name>
        <dbReference type="ChEBI" id="CHEBI:18420"/>
        <label>1</label>
    </ligand>
</feature>
<comment type="caution">
    <text evidence="12">Lacks conserved residue(s) required for the propagation of feature annotation.</text>
</comment>
<keyword evidence="17" id="KW-1185">Reference proteome</keyword>
<dbReference type="Pfam" id="PF18913">
    <property type="entry name" value="FBPase_C"/>
    <property type="match status" value="1"/>
</dbReference>
<dbReference type="GO" id="GO:0006094">
    <property type="term" value="P:gluconeogenesis"/>
    <property type="evidence" value="ECO:0007669"/>
    <property type="project" value="UniProtKB-UniRule"/>
</dbReference>
<dbReference type="NCBIfam" id="NF006779">
    <property type="entry name" value="PRK09293.1-3"/>
    <property type="match status" value="1"/>
</dbReference>